<accession>A0A6A4V180</accession>
<evidence type="ECO:0000256" key="1">
    <source>
        <dbReference type="SAM" id="MobiDB-lite"/>
    </source>
</evidence>
<keyword evidence="3" id="KW-1185">Reference proteome</keyword>
<proteinExistence type="predicted"/>
<name>A0A6A4V180_AMPAM</name>
<feature type="compositionally biased region" description="Polar residues" evidence="1">
    <location>
        <begin position="142"/>
        <end position="156"/>
    </location>
</feature>
<dbReference type="AlphaFoldDB" id="A0A6A4V180"/>
<feature type="region of interest" description="Disordered" evidence="1">
    <location>
        <begin position="132"/>
        <end position="156"/>
    </location>
</feature>
<dbReference type="OrthoDB" id="6506336at2759"/>
<organism evidence="2 3">
    <name type="scientific">Amphibalanus amphitrite</name>
    <name type="common">Striped barnacle</name>
    <name type="synonym">Balanus amphitrite</name>
    <dbReference type="NCBI Taxonomy" id="1232801"/>
    <lineage>
        <taxon>Eukaryota</taxon>
        <taxon>Metazoa</taxon>
        <taxon>Ecdysozoa</taxon>
        <taxon>Arthropoda</taxon>
        <taxon>Crustacea</taxon>
        <taxon>Multicrustacea</taxon>
        <taxon>Cirripedia</taxon>
        <taxon>Thoracica</taxon>
        <taxon>Thoracicalcarea</taxon>
        <taxon>Balanomorpha</taxon>
        <taxon>Balanoidea</taxon>
        <taxon>Balanidae</taxon>
        <taxon>Amphibalaninae</taxon>
        <taxon>Amphibalanus</taxon>
    </lineage>
</organism>
<dbReference type="Proteomes" id="UP000440578">
    <property type="component" value="Unassembled WGS sequence"/>
</dbReference>
<dbReference type="EMBL" id="VIIS01002196">
    <property type="protein sequence ID" value="KAF0287365.1"/>
    <property type="molecule type" value="Genomic_DNA"/>
</dbReference>
<evidence type="ECO:0000313" key="2">
    <source>
        <dbReference type="EMBL" id="KAF0287365.1"/>
    </source>
</evidence>
<evidence type="ECO:0000313" key="3">
    <source>
        <dbReference type="Proteomes" id="UP000440578"/>
    </source>
</evidence>
<reference evidence="2 3" key="1">
    <citation type="submission" date="2019-07" db="EMBL/GenBank/DDBJ databases">
        <title>Draft genome assembly of a fouling barnacle, Amphibalanus amphitrite (Darwin, 1854): The first reference genome for Thecostraca.</title>
        <authorList>
            <person name="Kim W."/>
        </authorList>
    </citation>
    <scope>NUCLEOTIDE SEQUENCE [LARGE SCALE GENOMIC DNA]</scope>
    <source>
        <strain evidence="2">SNU_AA5</strain>
        <tissue evidence="2">Soma without cirri and trophi</tissue>
    </source>
</reference>
<gene>
    <name evidence="2" type="ORF">FJT64_014210</name>
</gene>
<protein>
    <submittedName>
        <fullName evidence="2">Uncharacterized protein</fullName>
    </submittedName>
</protein>
<comment type="caution">
    <text evidence="2">The sequence shown here is derived from an EMBL/GenBank/DDBJ whole genome shotgun (WGS) entry which is preliminary data.</text>
</comment>
<sequence>MLTYVVQQHDINRLVTVKNKGDVLAAAKEAFSLSGSYCLELYHKESELYVRIDNPVDDLPCGGRIRLVPVQVSSPPVSFIQRCLSTADTIPVLTMTASPGALGTPSCSKDSAVIDDLLVPCSSSVSSAVGETAQDPLALTDGGTSDNESSKDAGTSASRQVFVLDTKALPPSVRETMENGGDHSKGERRDIMAAVYEQYTKTCRSRYLNNVDAIAADVAEQFPGFGKGLRLSDRLKLVKESLINKFKNKRKACDDLEVQQRKKTPKKLPNFLPDISRVDGMKVHECVLDMKKGTLNESQVQEAMKITLPDRRRMLAGVKRARKSIAGVKAKYPLLFNENEIWEEYARLKSDARGGKAVQADALRELKKVLRNVPGHDAEGLVASLKELETVFVEEEGHHTYPVIVRRGGSAALFVEGVHCAALSGSEELQLLTWAVSFSVFCQPLYYLGIKNTATFLAVYVVHSDVKKDVPKALQAVLTKLLPAGELQH</sequence>